<proteinExistence type="predicted"/>
<dbReference type="InterPro" id="IPR036388">
    <property type="entry name" value="WH-like_DNA-bd_sf"/>
</dbReference>
<keyword evidence="2" id="KW-0902">Two-component regulatory system</keyword>
<reference evidence="10 11" key="1">
    <citation type="journal article" date="2015" name="Genome Announc.">
        <title>Expanding the biotechnology potential of lactobacilli through comparative genomics of 213 strains and associated genera.</title>
        <authorList>
            <person name="Sun Z."/>
            <person name="Harris H.M."/>
            <person name="McCann A."/>
            <person name="Guo C."/>
            <person name="Argimon S."/>
            <person name="Zhang W."/>
            <person name="Yang X."/>
            <person name="Jeffery I.B."/>
            <person name="Cooney J.C."/>
            <person name="Kagawa T.F."/>
            <person name="Liu W."/>
            <person name="Song Y."/>
            <person name="Salvetti E."/>
            <person name="Wrobel A."/>
            <person name="Rasinkangas P."/>
            <person name="Parkhill J."/>
            <person name="Rea M.C."/>
            <person name="O'Sullivan O."/>
            <person name="Ritari J."/>
            <person name="Douillard F.P."/>
            <person name="Paul Ross R."/>
            <person name="Yang R."/>
            <person name="Briner A.E."/>
            <person name="Felis G.E."/>
            <person name="de Vos W.M."/>
            <person name="Barrangou R."/>
            <person name="Klaenhammer T.R."/>
            <person name="Caufield P.W."/>
            <person name="Cui Y."/>
            <person name="Zhang H."/>
            <person name="O'Toole P.W."/>
        </authorList>
    </citation>
    <scope>NUCLEOTIDE SEQUENCE [LARGE SCALE GENOMIC DNA]</scope>
    <source>
        <strain evidence="10 11">DSM 16991</strain>
    </source>
</reference>
<evidence type="ECO:0000313" key="11">
    <source>
        <dbReference type="Proteomes" id="UP000050949"/>
    </source>
</evidence>
<dbReference type="CDD" id="cd00383">
    <property type="entry name" value="trans_reg_C"/>
    <property type="match status" value="1"/>
</dbReference>
<dbReference type="Gene3D" id="3.40.50.2300">
    <property type="match status" value="1"/>
</dbReference>
<dbReference type="GO" id="GO:0006355">
    <property type="term" value="P:regulation of DNA-templated transcription"/>
    <property type="evidence" value="ECO:0007669"/>
    <property type="project" value="InterPro"/>
</dbReference>
<dbReference type="CDD" id="cd17574">
    <property type="entry name" value="REC_OmpR"/>
    <property type="match status" value="1"/>
</dbReference>
<dbReference type="Gene3D" id="6.10.250.690">
    <property type="match status" value="1"/>
</dbReference>
<name>A0A0R1XTD4_9LACO</name>
<evidence type="ECO:0000256" key="7">
    <source>
        <dbReference type="PROSITE-ProRule" id="PRU01091"/>
    </source>
</evidence>
<dbReference type="PATRIC" id="fig|1122147.4.peg.286"/>
<dbReference type="InterPro" id="IPR001867">
    <property type="entry name" value="OmpR/PhoB-type_DNA-bd"/>
</dbReference>
<dbReference type="SUPFAM" id="SSF46894">
    <property type="entry name" value="C-terminal effector domain of the bipartite response regulators"/>
    <property type="match status" value="1"/>
</dbReference>
<evidence type="ECO:0000256" key="6">
    <source>
        <dbReference type="PROSITE-ProRule" id="PRU00169"/>
    </source>
</evidence>
<dbReference type="InterPro" id="IPR039420">
    <property type="entry name" value="WalR-like"/>
</dbReference>
<evidence type="ECO:0000259" key="9">
    <source>
        <dbReference type="PROSITE" id="PS51755"/>
    </source>
</evidence>
<evidence type="ECO:0000256" key="5">
    <source>
        <dbReference type="ARBA" id="ARBA00023163"/>
    </source>
</evidence>
<dbReference type="PANTHER" id="PTHR48111">
    <property type="entry name" value="REGULATOR OF RPOS"/>
    <property type="match status" value="1"/>
</dbReference>
<dbReference type="GO" id="GO:0000156">
    <property type="term" value="F:phosphorelay response regulator activity"/>
    <property type="evidence" value="ECO:0007669"/>
    <property type="project" value="TreeGrafter"/>
</dbReference>
<dbReference type="AlphaFoldDB" id="A0A0R1XTD4"/>
<dbReference type="GO" id="GO:0005829">
    <property type="term" value="C:cytosol"/>
    <property type="evidence" value="ECO:0007669"/>
    <property type="project" value="TreeGrafter"/>
</dbReference>
<keyword evidence="1 6" id="KW-0597">Phosphoprotein</keyword>
<dbReference type="Pfam" id="PF00486">
    <property type="entry name" value="Trans_reg_C"/>
    <property type="match status" value="1"/>
</dbReference>
<keyword evidence="5" id="KW-0804">Transcription</keyword>
<dbReference type="InterPro" id="IPR001789">
    <property type="entry name" value="Sig_transdc_resp-reg_receiver"/>
</dbReference>
<dbReference type="PROSITE" id="PS51755">
    <property type="entry name" value="OMPR_PHOB"/>
    <property type="match status" value="1"/>
</dbReference>
<dbReference type="EMBL" id="AZFW01000009">
    <property type="protein sequence ID" value="KRM29900.1"/>
    <property type="molecule type" value="Genomic_DNA"/>
</dbReference>
<dbReference type="OrthoDB" id="9790442at2"/>
<evidence type="ECO:0000313" key="10">
    <source>
        <dbReference type="EMBL" id="KRM29900.1"/>
    </source>
</evidence>
<feature type="modified residue" description="4-aspartylphosphate" evidence="6">
    <location>
        <position position="60"/>
    </location>
</feature>
<feature type="DNA-binding region" description="OmpR/PhoB-type" evidence="7">
    <location>
        <begin position="134"/>
        <end position="232"/>
    </location>
</feature>
<dbReference type="SMART" id="SM00448">
    <property type="entry name" value="REC"/>
    <property type="match status" value="1"/>
</dbReference>
<sequence>MEAGHLKTTLLLVEDEEGLADSLQTEFEIENMTVLWAKDGLDALAQFKAHADQIDLIILDWMLPRLDGFSVLRRIRRTSQVPIIMLTARDYIGDKVAGLTGGADDYLTKPFEMEELLARVAVALRHSHAGPQTAAVYHLDDLTVNTETKRVERHNQIVLLTPREYELLLALLTNQDQACTRDDLLNSVWGVDFQGQPNIVDVYVRELRAKIDTPDEKKLIHTVRGTGYMISDNVAAG</sequence>
<evidence type="ECO:0000256" key="2">
    <source>
        <dbReference type="ARBA" id="ARBA00023012"/>
    </source>
</evidence>
<feature type="domain" description="Response regulatory" evidence="8">
    <location>
        <begin position="9"/>
        <end position="124"/>
    </location>
</feature>
<dbReference type="GO" id="GO:0000976">
    <property type="term" value="F:transcription cis-regulatory region binding"/>
    <property type="evidence" value="ECO:0007669"/>
    <property type="project" value="TreeGrafter"/>
</dbReference>
<dbReference type="eggNOG" id="COG0745">
    <property type="taxonomic scope" value="Bacteria"/>
</dbReference>
<keyword evidence="3" id="KW-0805">Transcription regulation</keyword>
<dbReference type="Pfam" id="PF00072">
    <property type="entry name" value="Response_reg"/>
    <property type="match status" value="1"/>
</dbReference>
<dbReference type="InterPro" id="IPR011006">
    <property type="entry name" value="CheY-like_superfamily"/>
</dbReference>
<gene>
    <name evidence="10" type="ORF">FC91_GL000275</name>
</gene>
<accession>A0A0R1XTD4</accession>
<dbReference type="GO" id="GO:0032993">
    <property type="term" value="C:protein-DNA complex"/>
    <property type="evidence" value="ECO:0007669"/>
    <property type="project" value="TreeGrafter"/>
</dbReference>
<evidence type="ECO:0000256" key="1">
    <source>
        <dbReference type="ARBA" id="ARBA00022553"/>
    </source>
</evidence>
<dbReference type="FunFam" id="1.10.10.10:FF:000005">
    <property type="entry name" value="Two-component system response regulator"/>
    <property type="match status" value="1"/>
</dbReference>
<evidence type="ECO:0000259" key="8">
    <source>
        <dbReference type="PROSITE" id="PS50110"/>
    </source>
</evidence>
<evidence type="ECO:0000256" key="4">
    <source>
        <dbReference type="ARBA" id="ARBA00023125"/>
    </source>
</evidence>
<keyword evidence="4 7" id="KW-0238">DNA-binding</keyword>
<protein>
    <submittedName>
        <fullName evidence="10">Response regulator</fullName>
    </submittedName>
</protein>
<feature type="domain" description="OmpR/PhoB-type" evidence="9">
    <location>
        <begin position="134"/>
        <end position="232"/>
    </location>
</feature>
<dbReference type="SUPFAM" id="SSF52172">
    <property type="entry name" value="CheY-like"/>
    <property type="match status" value="1"/>
</dbReference>
<dbReference type="InterPro" id="IPR016032">
    <property type="entry name" value="Sig_transdc_resp-reg_C-effctor"/>
</dbReference>
<dbReference type="Proteomes" id="UP000050949">
    <property type="component" value="Unassembled WGS sequence"/>
</dbReference>
<dbReference type="Gene3D" id="1.10.10.10">
    <property type="entry name" value="Winged helix-like DNA-binding domain superfamily/Winged helix DNA-binding domain"/>
    <property type="match status" value="1"/>
</dbReference>
<organism evidence="10 11">
    <name type="scientific">Schleiferilactobacillus harbinensis DSM 16991</name>
    <dbReference type="NCBI Taxonomy" id="1122147"/>
    <lineage>
        <taxon>Bacteria</taxon>
        <taxon>Bacillati</taxon>
        <taxon>Bacillota</taxon>
        <taxon>Bacilli</taxon>
        <taxon>Lactobacillales</taxon>
        <taxon>Lactobacillaceae</taxon>
        <taxon>Schleiferilactobacillus</taxon>
    </lineage>
</organism>
<dbReference type="PROSITE" id="PS50110">
    <property type="entry name" value="RESPONSE_REGULATORY"/>
    <property type="match status" value="1"/>
</dbReference>
<dbReference type="FunFam" id="3.40.50.2300:FF:000001">
    <property type="entry name" value="DNA-binding response regulator PhoB"/>
    <property type="match status" value="1"/>
</dbReference>
<dbReference type="SMART" id="SM00862">
    <property type="entry name" value="Trans_reg_C"/>
    <property type="match status" value="1"/>
</dbReference>
<evidence type="ECO:0000256" key="3">
    <source>
        <dbReference type="ARBA" id="ARBA00023015"/>
    </source>
</evidence>
<comment type="caution">
    <text evidence="10">The sequence shown here is derived from an EMBL/GenBank/DDBJ whole genome shotgun (WGS) entry which is preliminary data.</text>
</comment>
<dbReference type="PANTHER" id="PTHR48111:SF22">
    <property type="entry name" value="REGULATOR OF RPOS"/>
    <property type="match status" value="1"/>
</dbReference>